<dbReference type="Gene3D" id="3.30.1060.10">
    <property type="entry name" value="Peptide methionine sulphoxide reductase MsrA"/>
    <property type="match status" value="1"/>
</dbReference>
<dbReference type="InterPro" id="IPR036509">
    <property type="entry name" value="Met_Sox_Rdtase_MsrA_sf"/>
</dbReference>
<dbReference type="FunFam" id="3.30.1060.10:FF:000006">
    <property type="entry name" value="Peptide methionine sulfoxide reductase"/>
    <property type="match status" value="1"/>
</dbReference>
<dbReference type="EC" id="1.8.4.11" evidence="2"/>
<dbReference type="SUPFAM" id="SSF55068">
    <property type="entry name" value="Peptide methionine sulfoxide reductase"/>
    <property type="match status" value="1"/>
</dbReference>
<comment type="catalytic activity">
    <reaction evidence="5">
        <text>L-methionyl-[protein] + [thioredoxin]-disulfide + H2O = L-methionyl-(S)-S-oxide-[protein] + [thioredoxin]-dithiol</text>
        <dbReference type="Rhea" id="RHEA:14217"/>
        <dbReference type="Rhea" id="RHEA-COMP:10698"/>
        <dbReference type="Rhea" id="RHEA-COMP:10700"/>
        <dbReference type="Rhea" id="RHEA-COMP:12313"/>
        <dbReference type="Rhea" id="RHEA-COMP:12315"/>
        <dbReference type="ChEBI" id="CHEBI:15377"/>
        <dbReference type="ChEBI" id="CHEBI:16044"/>
        <dbReference type="ChEBI" id="CHEBI:29950"/>
        <dbReference type="ChEBI" id="CHEBI:44120"/>
        <dbReference type="ChEBI" id="CHEBI:50058"/>
        <dbReference type="EC" id="1.8.4.11"/>
    </reaction>
</comment>
<keyword evidence="3" id="KW-0560">Oxidoreductase</keyword>
<comment type="caution">
    <text evidence="9">The sequence shown here is derived from an EMBL/GenBank/DDBJ whole genome shotgun (WGS) entry which is preliminary data.</text>
</comment>
<evidence type="ECO:0000256" key="3">
    <source>
        <dbReference type="ARBA" id="ARBA00023002"/>
    </source>
</evidence>
<dbReference type="GeneID" id="31009905"/>
<comment type="catalytic activity">
    <reaction evidence="6">
        <text>[thioredoxin]-disulfide + L-methionine + H2O = L-methionine (S)-S-oxide + [thioredoxin]-dithiol</text>
        <dbReference type="Rhea" id="RHEA:19993"/>
        <dbReference type="Rhea" id="RHEA-COMP:10698"/>
        <dbReference type="Rhea" id="RHEA-COMP:10700"/>
        <dbReference type="ChEBI" id="CHEBI:15377"/>
        <dbReference type="ChEBI" id="CHEBI:29950"/>
        <dbReference type="ChEBI" id="CHEBI:50058"/>
        <dbReference type="ChEBI" id="CHEBI:57844"/>
        <dbReference type="ChEBI" id="CHEBI:58772"/>
        <dbReference type="EC" id="1.8.4.11"/>
    </reaction>
</comment>
<reference evidence="9 10" key="1">
    <citation type="submission" date="2016-10" db="EMBL/GenBank/DDBJ databases">
        <title>Proteomics and genomics reveal pathogen-plant mechanisms compatible with a hemibiotrophic lifestyle of Diplodia corticola.</title>
        <authorList>
            <person name="Fernandes I."/>
            <person name="De Jonge R."/>
            <person name="Van De Peer Y."/>
            <person name="Devreese B."/>
            <person name="Alves A."/>
            <person name="Esteves A.C."/>
        </authorList>
    </citation>
    <scope>NUCLEOTIDE SEQUENCE [LARGE SCALE GENOMIC DNA]</scope>
    <source>
        <strain evidence="9 10">CBS 112549</strain>
    </source>
</reference>
<feature type="domain" description="Peptide methionine sulphoxide reductase MsrA" evidence="8">
    <location>
        <begin position="89"/>
        <end position="243"/>
    </location>
</feature>
<evidence type="ECO:0000313" key="9">
    <source>
        <dbReference type="EMBL" id="OJD40760.1"/>
    </source>
</evidence>
<dbReference type="RefSeq" id="XP_020135603.1">
    <property type="nucleotide sequence ID" value="XM_020269646.1"/>
</dbReference>
<name>A0A1J9RJC4_9PEZI</name>
<protein>
    <recommendedName>
        <fullName evidence="2">peptide-methionine (S)-S-oxide reductase</fullName>
        <ecNumber evidence="2">1.8.4.11</ecNumber>
    </recommendedName>
    <alternativeName>
        <fullName evidence="4">Peptide-methionine (S)-S-oxide reductase</fullName>
    </alternativeName>
</protein>
<dbReference type="PANTHER" id="PTHR43774">
    <property type="entry name" value="PEPTIDE METHIONINE SULFOXIDE REDUCTASE"/>
    <property type="match status" value="1"/>
</dbReference>
<keyword evidence="10" id="KW-1185">Reference proteome</keyword>
<comment type="similarity">
    <text evidence="1">Belongs to the MsrA Met sulfoxide reductase family.</text>
</comment>
<dbReference type="InterPro" id="IPR002569">
    <property type="entry name" value="Met_Sox_Rdtase_MsrA_dom"/>
</dbReference>
<proteinExistence type="inferred from homology"/>
<evidence type="ECO:0000256" key="6">
    <source>
        <dbReference type="ARBA" id="ARBA00048782"/>
    </source>
</evidence>
<accession>A0A1J9RJC4</accession>
<dbReference type="PANTHER" id="PTHR43774:SF1">
    <property type="entry name" value="PEPTIDE METHIONINE SULFOXIDE REDUCTASE MSRA 2"/>
    <property type="match status" value="1"/>
</dbReference>
<dbReference type="STRING" id="236234.A0A1J9RJC4"/>
<keyword evidence="7" id="KW-1133">Transmembrane helix</keyword>
<dbReference type="OrthoDB" id="77405at2759"/>
<dbReference type="NCBIfam" id="TIGR00401">
    <property type="entry name" value="msrA"/>
    <property type="match status" value="1"/>
</dbReference>
<dbReference type="HAMAP" id="MF_01401">
    <property type="entry name" value="MsrA"/>
    <property type="match status" value="1"/>
</dbReference>
<organism evidence="9 10">
    <name type="scientific">Diplodia corticola</name>
    <dbReference type="NCBI Taxonomy" id="236234"/>
    <lineage>
        <taxon>Eukaryota</taxon>
        <taxon>Fungi</taxon>
        <taxon>Dikarya</taxon>
        <taxon>Ascomycota</taxon>
        <taxon>Pezizomycotina</taxon>
        <taxon>Dothideomycetes</taxon>
        <taxon>Dothideomycetes incertae sedis</taxon>
        <taxon>Botryosphaeriales</taxon>
        <taxon>Botryosphaeriaceae</taxon>
        <taxon>Diplodia</taxon>
    </lineage>
</organism>
<dbReference type="GO" id="GO:0008113">
    <property type="term" value="F:peptide-methionine (S)-S-oxide reductase activity"/>
    <property type="evidence" value="ECO:0007669"/>
    <property type="project" value="UniProtKB-EC"/>
</dbReference>
<dbReference type="EMBL" id="MNUE01000001">
    <property type="protein sequence ID" value="OJD40760.1"/>
    <property type="molecule type" value="Genomic_DNA"/>
</dbReference>
<dbReference type="Pfam" id="PF01625">
    <property type="entry name" value="PMSR"/>
    <property type="match status" value="1"/>
</dbReference>
<keyword evidence="7" id="KW-0812">Transmembrane</keyword>
<dbReference type="Proteomes" id="UP000183809">
    <property type="component" value="Unassembled WGS sequence"/>
</dbReference>
<keyword evidence="7" id="KW-0472">Membrane</keyword>
<dbReference type="GO" id="GO:0034599">
    <property type="term" value="P:cellular response to oxidative stress"/>
    <property type="evidence" value="ECO:0007669"/>
    <property type="project" value="UniProtKB-ARBA"/>
</dbReference>
<gene>
    <name evidence="9" type="ORF">BKCO1_1000268</name>
</gene>
<feature type="transmembrane region" description="Helical" evidence="7">
    <location>
        <begin position="35"/>
        <end position="60"/>
    </location>
</feature>
<evidence type="ECO:0000259" key="8">
    <source>
        <dbReference type="Pfam" id="PF01625"/>
    </source>
</evidence>
<evidence type="ECO:0000256" key="2">
    <source>
        <dbReference type="ARBA" id="ARBA00012502"/>
    </source>
</evidence>
<sequence>MTQSRAGSRSHCHLGPAPQHFLISGPEPFKLNRSYFLAALALVLAVLGAHTTMTTMSSLFTRFMRPFSSGPLRAVENGATGVAGGTHQKATIAAGCFWGVEHTYRKSFASKGLIDARVGYIGGDSKNPSYRQVCGGDTGHAEALQVTFDPEKVSYRQLIEYFYTIHDPTQLNRQGPDRGTQYRSAIFFHSPEQEAIAKDVTERANKEWWDGKIATQLVPAGDWWDAEAYHQLYLENNPGGYECPTHFIRKLPPLSQPESS</sequence>
<evidence type="ECO:0000256" key="7">
    <source>
        <dbReference type="SAM" id="Phobius"/>
    </source>
</evidence>
<dbReference type="AlphaFoldDB" id="A0A1J9RJC4"/>
<evidence type="ECO:0000256" key="1">
    <source>
        <dbReference type="ARBA" id="ARBA00005591"/>
    </source>
</evidence>
<evidence type="ECO:0000313" key="10">
    <source>
        <dbReference type="Proteomes" id="UP000183809"/>
    </source>
</evidence>
<evidence type="ECO:0000256" key="5">
    <source>
        <dbReference type="ARBA" id="ARBA00047806"/>
    </source>
</evidence>
<evidence type="ECO:0000256" key="4">
    <source>
        <dbReference type="ARBA" id="ARBA00030643"/>
    </source>
</evidence>